<dbReference type="Gene3D" id="3.40.50.10350">
    <property type="entry name" value="Glycerate kinase, domain 1"/>
    <property type="match status" value="1"/>
</dbReference>
<dbReference type="InterPro" id="IPR004381">
    <property type="entry name" value="Glycerate_kinase"/>
</dbReference>
<gene>
    <name evidence="5" type="ORF">ACJDUG_04615</name>
</gene>
<organism evidence="5 6">
    <name type="scientific">Candidatus Clostridium stratigraminis</name>
    <dbReference type="NCBI Taxonomy" id="3381661"/>
    <lineage>
        <taxon>Bacteria</taxon>
        <taxon>Bacillati</taxon>
        <taxon>Bacillota</taxon>
        <taxon>Clostridia</taxon>
        <taxon>Eubacteriales</taxon>
        <taxon>Clostridiaceae</taxon>
        <taxon>Clostridium</taxon>
    </lineage>
</organism>
<dbReference type="RefSeq" id="WP_406768737.1">
    <property type="nucleotide sequence ID" value="NZ_JBJHZZ010000002.1"/>
</dbReference>
<dbReference type="InterPro" id="IPR018197">
    <property type="entry name" value="Glycerate_kinase_RE-like"/>
</dbReference>
<dbReference type="InterPro" id="IPR018193">
    <property type="entry name" value="Glyc_kinase_flavodox-like_fold"/>
</dbReference>
<name>A0ABW8T124_9CLOT</name>
<dbReference type="EMBL" id="JBJHZZ010000002">
    <property type="protein sequence ID" value="MFL0246261.1"/>
    <property type="molecule type" value="Genomic_DNA"/>
</dbReference>
<dbReference type="PANTHER" id="PTHR21599:SF0">
    <property type="entry name" value="GLYCERATE KINASE"/>
    <property type="match status" value="1"/>
</dbReference>
<accession>A0ABW8T124</accession>
<evidence type="ECO:0000256" key="3">
    <source>
        <dbReference type="ARBA" id="ARBA00022777"/>
    </source>
</evidence>
<dbReference type="PANTHER" id="PTHR21599">
    <property type="entry name" value="GLYCERATE KINASE"/>
    <property type="match status" value="1"/>
</dbReference>
<sequence length="380" mass="39925">MKVVIAIDSLKGSLTSVEAGNAIKEGILNVTDADVIVKPLADGGEGTTEALVEGLGGEMVSICVMGPQRGKIKASYGYISESATAIIEMAAASGIILVGTEKNPMEATTYGVGEMIKDAIVRGCRNFIIGIGGSATNDGGIGMLTALGFEFHDKNGNKLGFGAKDLGKISAISTENIMTELSKCNFKIACDVINPLCGANGATYIYGPQKGVTEEIKEKLDKDMAHYALVTKEHFKSDYSETPGAGAAGGLGFAFLSYLNSELQPGIELVLSAVKLEECIKEADYVITGEGCLDEQTAMGKAPVGIARLAKKYGKIVIALAGSVTEDAVKCNEKGIDAYFSILTKAISLQEAMDHETARKNVVKTTEQIFRLIKAVRASV</sequence>
<keyword evidence="6" id="KW-1185">Reference proteome</keyword>
<comment type="caution">
    <text evidence="5">The sequence shown here is derived from an EMBL/GenBank/DDBJ whole genome shotgun (WGS) entry which is preliminary data.</text>
</comment>
<keyword evidence="3 4" id="KW-0418">Kinase</keyword>
<reference evidence="5 6" key="1">
    <citation type="submission" date="2024-11" db="EMBL/GenBank/DDBJ databases">
        <authorList>
            <person name="Heng Y.C."/>
            <person name="Lim A.C.H."/>
            <person name="Lee J.K.Y."/>
            <person name="Kittelmann S."/>
        </authorList>
    </citation>
    <scope>NUCLEOTIDE SEQUENCE [LARGE SCALE GENOMIC DNA]</scope>
    <source>
        <strain evidence="5 6">WILCCON 0185</strain>
    </source>
</reference>
<dbReference type="PIRSF" id="PIRSF006078">
    <property type="entry name" value="GlxK"/>
    <property type="match status" value="1"/>
</dbReference>
<protein>
    <submittedName>
        <fullName evidence="5">Glycerate kinase</fullName>
        <ecNumber evidence="5">2.7.1.31</ecNumber>
    </submittedName>
</protein>
<dbReference type="Gene3D" id="3.90.1510.10">
    <property type="entry name" value="Glycerate kinase, domain 2"/>
    <property type="match status" value="1"/>
</dbReference>
<keyword evidence="2 4" id="KW-0808">Transferase</keyword>
<dbReference type="GO" id="GO:0008887">
    <property type="term" value="F:glycerate kinase activity"/>
    <property type="evidence" value="ECO:0007669"/>
    <property type="project" value="UniProtKB-EC"/>
</dbReference>
<evidence type="ECO:0000256" key="2">
    <source>
        <dbReference type="ARBA" id="ARBA00022679"/>
    </source>
</evidence>
<dbReference type="EC" id="2.7.1.31" evidence="5"/>
<evidence type="ECO:0000313" key="6">
    <source>
        <dbReference type="Proteomes" id="UP001623591"/>
    </source>
</evidence>
<evidence type="ECO:0000313" key="5">
    <source>
        <dbReference type="EMBL" id="MFL0246261.1"/>
    </source>
</evidence>
<evidence type="ECO:0000256" key="1">
    <source>
        <dbReference type="ARBA" id="ARBA00006284"/>
    </source>
</evidence>
<evidence type="ECO:0000256" key="4">
    <source>
        <dbReference type="PIRNR" id="PIRNR006078"/>
    </source>
</evidence>
<dbReference type="SUPFAM" id="SSF110738">
    <property type="entry name" value="Glycerate kinase I"/>
    <property type="match status" value="1"/>
</dbReference>
<dbReference type="Pfam" id="PF02595">
    <property type="entry name" value="Gly_kinase"/>
    <property type="match status" value="1"/>
</dbReference>
<dbReference type="Proteomes" id="UP001623591">
    <property type="component" value="Unassembled WGS sequence"/>
</dbReference>
<dbReference type="NCBIfam" id="TIGR00045">
    <property type="entry name" value="glycerate kinase"/>
    <property type="match status" value="1"/>
</dbReference>
<proteinExistence type="inferred from homology"/>
<comment type="similarity">
    <text evidence="1 4">Belongs to the glycerate kinase type-1 family.</text>
</comment>
<dbReference type="InterPro" id="IPR036129">
    <property type="entry name" value="Glycerate_kinase_sf"/>
</dbReference>